<evidence type="ECO:0000313" key="3">
    <source>
        <dbReference type="Proteomes" id="UP000654123"/>
    </source>
</evidence>
<accession>A0A918AW55</accession>
<dbReference type="RefSeq" id="WP_189529695.1">
    <property type="nucleotide sequence ID" value="NZ_BMSV01000001.1"/>
</dbReference>
<protein>
    <submittedName>
        <fullName evidence="2">Uncharacterized protein</fullName>
    </submittedName>
</protein>
<feature type="compositionally biased region" description="Low complexity" evidence="1">
    <location>
        <begin position="243"/>
        <end position="257"/>
    </location>
</feature>
<feature type="compositionally biased region" description="Low complexity" evidence="1">
    <location>
        <begin position="199"/>
        <end position="236"/>
    </location>
</feature>
<comment type="caution">
    <text evidence="2">The sequence shown here is derived from an EMBL/GenBank/DDBJ whole genome shotgun (WGS) entry which is preliminary data.</text>
</comment>
<sequence length="339" mass="33584">MVEGEECSPPAGDGAGDSRTGHEGPPAGDPARDPAAGRPAADEPPSPPDDLPGLLGLLGRLLEDHAPEEIAVLLREEVERREFTAYAHGWRDAALHFAPLVEEARGGRSRPLRLVDRTHGPGSVIPFPRDRHLPYAADPDPRLEGGGRGVDPVTGGETGVRGDTAAPGPAPHSAGTPSSAPDDPPGATTPTGTGGSGAPAGLPHAPAPKRSAAPAAPDGSAASDGPPGTRPASGAPGAPPTAGPAASGEAPQGADGPEAPDADAPEGPDVDAPEAPAPEAPTPDGSGAGPSSAPRHAFAPKSRTSKVPTIPKIVAPRRPRRGQTGGRPRQPSVPGDEGA</sequence>
<feature type="compositionally biased region" description="Acidic residues" evidence="1">
    <location>
        <begin position="258"/>
        <end position="272"/>
    </location>
</feature>
<feature type="compositionally biased region" description="Low complexity" evidence="1">
    <location>
        <begin position="179"/>
        <end position="191"/>
    </location>
</feature>
<dbReference type="AlphaFoldDB" id="A0A918AW55"/>
<evidence type="ECO:0000256" key="1">
    <source>
        <dbReference type="SAM" id="MobiDB-lite"/>
    </source>
</evidence>
<feature type="region of interest" description="Disordered" evidence="1">
    <location>
        <begin position="1"/>
        <end position="55"/>
    </location>
</feature>
<organism evidence="2 3">
    <name type="scientific">Streptomyces roseolilacinus</name>
    <dbReference type="NCBI Taxonomy" id="66904"/>
    <lineage>
        <taxon>Bacteria</taxon>
        <taxon>Bacillati</taxon>
        <taxon>Actinomycetota</taxon>
        <taxon>Actinomycetes</taxon>
        <taxon>Kitasatosporales</taxon>
        <taxon>Streptomycetaceae</taxon>
        <taxon>Streptomyces</taxon>
    </lineage>
</organism>
<proteinExistence type="predicted"/>
<name>A0A918AW55_9ACTN</name>
<dbReference type="EMBL" id="BMSV01000001">
    <property type="protein sequence ID" value="GGP91527.1"/>
    <property type="molecule type" value="Genomic_DNA"/>
</dbReference>
<keyword evidence="3" id="KW-1185">Reference proteome</keyword>
<gene>
    <name evidence="2" type="ORF">GCM10010249_06940</name>
</gene>
<dbReference type="Proteomes" id="UP000654123">
    <property type="component" value="Unassembled WGS sequence"/>
</dbReference>
<evidence type="ECO:0000313" key="2">
    <source>
        <dbReference type="EMBL" id="GGP91527.1"/>
    </source>
</evidence>
<reference evidence="2" key="2">
    <citation type="submission" date="2020-09" db="EMBL/GenBank/DDBJ databases">
        <authorList>
            <person name="Sun Q."/>
            <person name="Ohkuma M."/>
        </authorList>
    </citation>
    <scope>NUCLEOTIDE SEQUENCE</scope>
    <source>
        <strain evidence="2">JCM 4335</strain>
    </source>
</reference>
<reference evidence="2" key="1">
    <citation type="journal article" date="2014" name="Int. J. Syst. Evol. Microbiol.">
        <title>Complete genome sequence of Corynebacterium casei LMG S-19264T (=DSM 44701T), isolated from a smear-ripened cheese.</title>
        <authorList>
            <consortium name="US DOE Joint Genome Institute (JGI-PGF)"/>
            <person name="Walter F."/>
            <person name="Albersmeier A."/>
            <person name="Kalinowski J."/>
            <person name="Ruckert C."/>
        </authorList>
    </citation>
    <scope>NUCLEOTIDE SEQUENCE</scope>
    <source>
        <strain evidence="2">JCM 4335</strain>
    </source>
</reference>
<feature type="compositionally biased region" description="Basic and acidic residues" evidence="1">
    <location>
        <begin position="128"/>
        <end position="145"/>
    </location>
</feature>
<feature type="region of interest" description="Disordered" evidence="1">
    <location>
        <begin position="105"/>
        <end position="339"/>
    </location>
</feature>